<evidence type="ECO:0000256" key="2">
    <source>
        <dbReference type="ARBA" id="ARBA00007363"/>
    </source>
</evidence>
<dbReference type="Proteomes" id="UP000248481">
    <property type="component" value="Chromosome 3"/>
</dbReference>
<dbReference type="Pfam" id="PF06388">
    <property type="entry name" value="DUF1075"/>
    <property type="match status" value="1"/>
</dbReference>
<comment type="function">
    <text evidence="7">Proposed to be involved in regulation of apoptosis; the exact mechanism may differ between cell types/tissues. May be involved in hypoxia-induced cell death of transformed cells implicating cytochrome C release and caspase activation (such as CASP9) and inducing mitochondrial permeability transition. May be involved in hypoxia-induced cell death of neuronal cells probably by promoting release of AIFM1 from mitochondria to cytoplasm and its translocation to the nucleus; however, the involvement of caspases has been reported conflictingly.</text>
</comment>
<evidence type="ECO:0000256" key="7">
    <source>
        <dbReference type="ARBA" id="ARBA00045918"/>
    </source>
</evidence>
<keyword evidence="9" id="KW-1185">Reference proteome</keyword>
<evidence type="ECO:0000313" key="10">
    <source>
        <dbReference type="RefSeq" id="XP_044769536.1"/>
    </source>
</evidence>
<dbReference type="GeneID" id="110570207"/>
<reference evidence="10" key="1">
    <citation type="submission" date="2025-08" db="UniProtKB">
        <authorList>
            <consortium name="RefSeq"/>
        </authorList>
    </citation>
    <scope>IDENTIFICATION</scope>
    <source>
        <tissue evidence="10">Blood</tissue>
    </source>
</reference>
<keyword evidence="3" id="KW-0812">Transmembrane</keyword>
<dbReference type="GO" id="GO:0090200">
    <property type="term" value="P:positive regulation of release of cytochrome c from mitochondria"/>
    <property type="evidence" value="ECO:0007669"/>
    <property type="project" value="TreeGrafter"/>
</dbReference>
<dbReference type="PANTHER" id="PTHR13674">
    <property type="entry name" value="GROWTH AND TRANSFORMATION-DEPENDENT PROTEIN"/>
    <property type="match status" value="1"/>
</dbReference>
<keyword evidence="5" id="KW-0472">Membrane</keyword>
<evidence type="ECO:0000313" key="9">
    <source>
        <dbReference type="Proteomes" id="UP000248481"/>
    </source>
</evidence>
<sequence length="166" mass="18907">MGSLYGLHRPVGSYFRLYERDVCSSLRLTRNLDLKTINGFCTKPQESLKAPPYIYSRRVPLHKPTHWERKILIWSGLFKKEDEIPETLLLEMLDAANNKIWGKISIVMMALTVAGCISMVIEGKKAVKRNENESLTSLKLDKKARLREEGAMKAKRVAEVSILAGF</sequence>
<gene>
    <name evidence="10" type="primary">LOC110570207</name>
</gene>
<evidence type="ECO:0000256" key="8">
    <source>
        <dbReference type="ARBA" id="ARBA00046764"/>
    </source>
</evidence>
<comment type="subunit">
    <text evidence="8">Interacts with HSP90AB1; HSP90AB1 is essential for FAM162A mitochondrial localization and pro-apoptotic activity. Interacts with VDAC2; the interaction is probably involved in inducing mitochondrial permeability transition.</text>
</comment>
<dbReference type="KEGG" id="nsu:110570207"/>
<organism evidence="9 10">
    <name type="scientific">Neomonachus schauinslandi</name>
    <name type="common">Hawaiian monk seal</name>
    <name type="synonym">Monachus schauinslandi</name>
    <dbReference type="NCBI Taxonomy" id="29088"/>
    <lineage>
        <taxon>Eukaryota</taxon>
        <taxon>Metazoa</taxon>
        <taxon>Chordata</taxon>
        <taxon>Craniata</taxon>
        <taxon>Vertebrata</taxon>
        <taxon>Euteleostomi</taxon>
        <taxon>Mammalia</taxon>
        <taxon>Eutheria</taxon>
        <taxon>Laurasiatheria</taxon>
        <taxon>Carnivora</taxon>
        <taxon>Caniformia</taxon>
        <taxon>Pinnipedia</taxon>
        <taxon>Phocidae</taxon>
        <taxon>Monachinae</taxon>
        <taxon>Monachini</taxon>
        <taxon>Neomonachus</taxon>
    </lineage>
</organism>
<comment type="similarity">
    <text evidence="2">Belongs to the UPF0389 family.</text>
</comment>
<protein>
    <recommendedName>
        <fullName evidence="6">Protein FAM162A</fullName>
    </recommendedName>
</protein>
<keyword evidence="4" id="KW-1133">Transmembrane helix</keyword>
<dbReference type="GO" id="GO:0071456">
    <property type="term" value="P:cellular response to hypoxia"/>
    <property type="evidence" value="ECO:0007669"/>
    <property type="project" value="TreeGrafter"/>
</dbReference>
<dbReference type="GO" id="GO:0016020">
    <property type="term" value="C:membrane"/>
    <property type="evidence" value="ECO:0007669"/>
    <property type="project" value="UniProtKB-SubCell"/>
</dbReference>
<name>A0A8M1M6P2_NEOSC</name>
<dbReference type="GO" id="GO:0005739">
    <property type="term" value="C:mitochondrion"/>
    <property type="evidence" value="ECO:0007669"/>
    <property type="project" value="TreeGrafter"/>
</dbReference>
<comment type="subcellular location">
    <subcellularLocation>
        <location evidence="1">Membrane</location>
        <topology evidence="1">Single-pass membrane protein</topology>
    </subcellularLocation>
</comment>
<evidence type="ECO:0000256" key="6">
    <source>
        <dbReference type="ARBA" id="ARBA00039929"/>
    </source>
</evidence>
<dbReference type="AlphaFoldDB" id="A0A8M1M6P2"/>
<evidence type="ECO:0000256" key="1">
    <source>
        <dbReference type="ARBA" id="ARBA00004167"/>
    </source>
</evidence>
<evidence type="ECO:0000256" key="5">
    <source>
        <dbReference type="ARBA" id="ARBA00023136"/>
    </source>
</evidence>
<proteinExistence type="inferred from homology"/>
<dbReference type="RefSeq" id="XP_044769536.1">
    <property type="nucleotide sequence ID" value="XM_044913601.1"/>
</dbReference>
<evidence type="ECO:0000256" key="4">
    <source>
        <dbReference type="ARBA" id="ARBA00022989"/>
    </source>
</evidence>
<accession>A0A8M1M6P2</accession>
<dbReference type="GO" id="GO:0051402">
    <property type="term" value="P:neuron apoptotic process"/>
    <property type="evidence" value="ECO:0007669"/>
    <property type="project" value="TreeGrafter"/>
</dbReference>
<evidence type="ECO:0000256" key="3">
    <source>
        <dbReference type="ARBA" id="ARBA00022692"/>
    </source>
</evidence>
<dbReference type="InterPro" id="IPR009432">
    <property type="entry name" value="DUF1075"/>
</dbReference>
<dbReference type="PANTHER" id="PTHR13674:SF2">
    <property type="entry name" value="PROTEIN FAM162A"/>
    <property type="match status" value="1"/>
</dbReference>